<dbReference type="EMBL" id="GL988047">
    <property type="protein sequence ID" value="EGS17489.1"/>
    <property type="molecule type" value="Genomic_DNA"/>
</dbReference>
<evidence type="ECO:0000313" key="3">
    <source>
        <dbReference type="Proteomes" id="UP000008066"/>
    </source>
</evidence>
<keyword evidence="3" id="KW-1185">Reference proteome</keyword>
<sequence>MRDPKEPSGSCIPHGSGPWSPVQVYLEVSGSSNDEAITNNSDLAHMGGDPLVYFLTPEPPSYGIEESGISDLGDMDFLMEFDAGIEDAAHPRPVVRSVSPSNLEGFSRPPGLTTPPKSPTMPDLDYDTTATPDEHDLLSTPPSSFSRRLQGPVLGQTQGDRPDDGRSWEGSQMLTPPSSTLLDGIPCIGLSSTASTSNRGRALRRNLHPRRRSPHAWREPSPDVWAIEEETEEELVSDSQMAIITGQKMSEEVAGIDVGQIGKPKPTMKERK</sequence>
<name>G0SH00_CHATD</name>
<feature type="compositionally biased region" description="Basic residues" evidence="1">
    <location>
        <begin position="201"/>
        <end position="215"/>
    </location>
</feature>
<dbReference type="OMA" id="PHSWREP"/>
<dbReference type="OrthoDB" id="3439027at2759"/>
<dbReference type="eggNOG" id="ENOG502RJPA">
    <property type="taxonomic scope" value="Eukaryota"/>
</dbReference>
<dbReference type="AlphaFoldDB" id="G0SH00"/>
<dbReference type="RefSeq" id="XP_006697107.1">
    <property type="nucleotide sequence ID" value="XM_006697044.1"/>
</dbReference>
<dbReference type="GeneID" id="18260855"/>
<feature type="region of interest" description="Disordered" evidence="1">
    <location>
        <begin position="92"/>
        <end position="220"/>
    </location>
</feature>
<proteinExistence type="predicted"/>
<dbReference type="HOGENOM" id="CLU_056754_0_0_1"/>
<accession>G0SH00</accession>
<dbReference type="KEGG" id="cthr:CTHT_0068170"/>
<reference evidence="2 3" key="1">
    <citation type="journal article" date="2011" name="Cell">
        <title>Insight into structure and assembly of the nuclear pore complex by utilizing the genome of a eukaryotic thermophile.</title>
        <authorList>
            <person name="Amlacher S."/>
            <person name="Sarges P."/>
            <person name="Flemming D."/>
            <person name="van Noort V."/>
            <person name="Kunze R."/>
            <person name="Devos D.P."/>
            <person name="Arumugam M."/>
            <person name="Bork P."/>
            <person name="Hurt E."/>
        </authorList>
    </citation>
    <scope>NUCLEOTIDE SEQUENCE [LARGE SCALE GENOMIC DNA]</scope>
    <source>
        <strain evidence="3">DSM 1495 / CBS 144.50 / IMI 039719</strain>
    </source>
</reference>
<protein>
    <submittedName>
        <fullName evidence="2">Uncharacterized protein</fullName>
    </submittedName>
</protein>
<evidence type="ECO:0000256" key="1">
    <source>
        <dbReference type="SAM" id="MobiDB-lite"/>
    </source>
</evidence>
<dbReference type="STRING" id="759272.G0SH00"/>
<organism evidence="3">
    <name type="scientific">Chaetomium thermophilum (strain DSM 1495 / CBS 144.50 / IMI 039719)</name>
    <name type="common">Thermochaetoides thermophila</name>
    <dbReference type="NCBI Taxonomy" id="759272"/>
    <lineage>
        <taxon>Eukaryota</taxon>
        <taxon>Fungi</taxon>
        <taxon>Dikarya</taxon>
        <taxon>Ascomycota</taxon>
        <taxon>Pezizomycotina</taxon>
        <taxon>Sordariomycetes</taxon>
        <taxon>Sordariomycetidae</taxon>
        <taxon>Sordariales</taxon>
        <taxon>Chaetomiaceae</taxon>
        <taxon>Thermochaetoides</taxon>
    </lineage>
</organism>
<dbReference type="Proteomes" id="UP000008066">
    <property type="component" value="Unassembled WGS sequence"/>
</dbReference>
<feature type="compositionally biased region" description="Polar residues" evidence="1">
    <location>
        <begin position="169"/>
        <end position="181"/>
    </location>
</feature>
<gene>
    <name evidence="2" type="ORF">CTHT_0068170</name>
</gene>
<evidence type="ECO:0000313" key="2">
    <source>
        <dbReference type="EMBL" id="EGS17489.1"/>
    </source>
</evidence>